<name>A0A3Y3HSU9_SALET</name>
<dbReference type="EMBL" id="AAKXRS010000024">
    <property type="protein sequence ID" value="ECW8175314.1"/>
    <property type="molecule type" value="Genomic_DNA"/>
</dbReference>
<evidence type="ECO:0000259" key="1">
    <source>
        <dbReference type="Pfam" id="PF03235"/>
    </source>
</evidence>
<dbReference type="Pfam" id="PF03235">
    <property type="entry name" value="GmrSD_N"/>
    <property type="match status" value="1"/>
</dbReference>
<dbReference type="PANTHER" id="PTHR39639">
    <property type="entry name" value="CHROMOSOME 16, WHOLE GENOME SHOTGUN SEQUENCE"/>
    <property type="match status" value="1"/>
</dbReference>
<gene>
    <name evidence="2" type="ORF">F3613_17760</name>
</gene>
<sequence>MSLEDEVNDSKKQIISDGYDMSVGEIMNLYRDNELIISPDYQRLFRWELSQKTRFIESLLLGIPIPPIFVHQDDDGVWELIDGLQRVSTILEFSGLLRDSTNNEVLPGSILNGTQFLPSLSNKKWSDATNPDNEIGKSLQLEIKRARLRVEILRKGSDPYAKYELFQRLNTGGANLSEQEVRNCIAVMLNSALYQWLKRCSEFPAFVSTTNQTQEAIERQANMELTLKFFAYKHFPYVPGMDVHEHLDYALVEMCKSQIDLTAEEHIFQNVFTLLNDIFQEKAFKKWDGQSFKGKFLISLFETITNGIQNNYDAIIALQPDATRNDFITQKVKGLWDEVDFTNNSGAGVRGTTRLANLLPFASEYFKP</sequence>
<dbReference type="PANTHER" id="PTHR39639:SF1">
    <property type="entry name" value="DUF262 DOMAIN-CONTAINING PROTEIN"/>
    <property type="match status" value="1"/>
</dbReference>
<reference evidence="2" key="1">
    <citation type="submission" date="2019-09" db="EMBL/GenBank/DDBJ databases">
        <authorList>
            <person name="Ashton P.M."/>
            <person name="Dallman T."/>
            <person name="Nair S."/>
            <person name="De Pinna E."/>
            <person name="Peters T."/>
            <person name="Grant K."/>
        </authorList>
    </citation>
    <scope>NUCLEOTIDE SEQUENCE</scope>
    <source>
        <strain evidence="2">804504</strain>
    </source>
</reference>
<protein>
    <submittedName>
        <fullName evidence="2">DUF262 domain-containing protein</fullName>
    </submittedName>
</protein>
<evidence type="ECO:0000313" key="2">
    <source>
        <dbReference type="EMBL" id="ECW8175314.1"/>
    </source>
</evidence>
<organism evidence="2">
    <name type="scientific">Salmonella enterica I</name>
    <dbReference type="NCBI Taxonomy" id="59201"/>
    <lineage>
        <taxon>Bacteria</taxon>
        <taxon>Pseudomonadati</taxon>
        <taxon>Pseudomonadota</taxon>
        <taxon>Gammaproteobacteria</taxon>
        <taxon>Enterobacterales</taxon>
        <taxon>Enterobacteriaceae</taxon>
        <taxon>Salmonella</taxon>
    </lineage>
</organism>
<dbReference type="InterPro" id="IPR004919">
    <property type="entry name" value="GmrSD_N"/>
</dbReference>
<comment type="caution">
    <text evidence="2">The sequence shown here is derived from an EMBL/GenBank/DDBJ whole genome shotgun (WGS) entry which is preliminary data.</text>
</comment>
<dbReference type="AlphaFoldDB" id="A0A3Y3HSU9"/>
<feature type="domain" description="GmrSD restriction endonucleases N-terminal" evidence="1">
    <location>
        <begin position="25"/>
        <end position="184"/>
    </location>
</feature>
<proteinExistence type="predicted"/>
<accession>A0A3Y3HSU9</accession>